<feature type="transmembrane region" description="Helical" evidence="7">
    <location>
        <begin position="121"/>
        <end position="142"/>
    </location>
</feature>
<evidence type="ECO:0000313" key="9">
    <source>
        <dbReference type="EMBL" id="KAK4245699.1"/>
    </source>
</evidence>
<dbReference type="EMBL" id="MU857693">
    <property type="protein sequence ID" value="KAK4245699.1"/>
    <property type="molecule type" value="Genomic_DNA"/>
</dbReference>
<dbReference type="InterPro" id="IPR049326">
    <property type="entry name" value="Rhodopsin_dom_fungi"/>
</dbReference>
<keyword evidence="4 7" id="KW-0472">Membrane</keyword>
<reference evidence="9" key="1">
    <citation type="journal article" date="2023" name="Mol. Phylogenet. Evol.">
        <title>Genome-scale phylogeny and comparative genomics of the fungal order Sordariales.</title>
        <authorList>
            <person name="Hensen N."/>
            <person name="Bonometti L."/>
            <person name="Westerberg I."/>
            <person name="Brannstrom I.O."/>
            <person name="Guillou S."/>
            <person name="Cros-Aarteil S."/>
            <person name="Calhoun S."/>
            <person name="Haridas S."/>
            <person name="Kuo A."/>
            <person name="Mondo S."/>
            <person name="Pangilinan J."/>
            <person name="Riley R."/>
            <person name="LaButti K."/>
            <person name="Andreopoulos B."/>
            <person name="Lipzen A."/>
            <person name="Chen C."/>
            <person name="Yan M."/>
            <person name="Daum C."/>
            <person name="Ng V."/>
            <person name="Clum A."/>
            <person name="Steindorff A."/>
            <person name="Ohm R.A."/>
            <person name="Martin F."/>
            <person name="Silar P."/>
            <person name="Natvig D.O."/>
            <person name="Lalanne C."/>
            <person name="Gautier V."/>
            <person name="Ament-Velasquez S.L."/>
            <person name="Kruys A."/>
            <person name="Hutchinson M.I."/>
            <person name="Powell A.J."/>
            <person name="Barry K."/>
            <person name="Miller A.N."/>
            <person name="Grigoriev I.V."/>
            <person name="Debuchy R."/>
            <person name="Gladieux P."/>
            <person name="Hiltunen Thoren M."/>
            <person name="Johannesson H."/>
        </authorList>
    </citation>
    <scope>NUCLEOTIDE SEQUENCE</scope>
    <source>
        <strain evidence="9">CBS 359.72</strain>
    </source>
</reference>
<dbReference type="PANTHER" id="PTHR33048">
    <property type="entry name" value="PTH11-LIKE INTEGRAL MEMBRANE PROTEIN (AFU_ORTHOLOGUE AFUA_5G11245)"/>
    <property type="match status" value="1"/>
</dbReference>
<feature type="transmembrane region" description="Helical" evidence="7">
    <location>
        <begin position="85"/>
        <end position="109"/>
    </location>
</feature>
<reference evidence="9" key="2">
    <citation type="submission" date="2023-05" db="EMBL/GenBank/DDBJ databases">
        <authorList>
            <consortium name="Lawrence Berkeley National Laboratory"/>
            <person name="Steindorff A."/>
            <person name="Hensen N."/>
            <person name="Bonometti L."/>
            <person name="Westerberg I."/>
            <person name="Brannstrom I.O."/>
            <person name="Guillou S."/>
            <person name="Cros-Aarteil S."/>
            <person name="Calhoun S."/>
            <person name="Haridas S."/>
            <person name="Kuo A."/>
            <person name="Mondo S."/>
            <person name="Pangilinan J."/>
            <person name="Riley R."/>
            <person name="Labutti K."/>
            <person name="Andreopoulos B."/>
            <person name="Lipzen A."/>
            <person name="Chen C."/>
            <person name="Yanf M."/>
            <person name="Daum C."/>
            <person name="Ng V."/>
            <person name="Clum A."/>
            <person name="Ohm R."/>
            <person name="Martin F."/>
            <person name="Silar P."/>
            <person name="Natvig D."/>
            <person name="Lalanne C."/>
            <person name="Gautier V."/>
            <person name="Ament-Velasquez S.L."/>
            <person name="Kruys A."/>
            <person name="Hutchinson M.I."/>
            <person name="Powell A.J."/>
            <person name="Barry K."/>
            <person name="Miller A.N."/>
            <person name="Grigoriev I.V."/>
            <person name="Debuchy R."/>
            <person name="Gladieux P."/>
            <person name="Thoren M.H."/>
            <person name="Johannesson H."/>
        </authorList>
    </citation>
    <scope>NUCLEOTIDE SEQUENCE</scope>
    <source>
        <strain evidence="9">CBS 359.72</strain>
    </source>
</reference>
<feature type="region of interest" description="Disordered" evidence="6">
    <location>
        <begin position="278"/>
        <end position="315"/>
    </location>
</feature>
<keyword evidence="3 7" id="KW-1133">Transmembrane helix</keyword>
<sequence length="376" mass="41886">MSGDRSGSIVACVAAMTFLSAMAVSLRFYVRAKLLRSVKSEDWCMLVSMILCVVFGVFVIMESQSGLGRHLAEVSDEEFSGYRKWSYFGTLCYNLSLCFTKLSILLLYLRVLTHEYIRKTTWVVIAIVGIYNAWSVGMYLTMCIPLAKVWIGELEGRCHPDTVWWALTYLHIITDFLIFIIPIPVVMTMTVPLRQKIGLLVVFTFGLFVCLISVFRTVILNKLLYTPDLTWDLVAIANWSTAEVNAAVICGCMPTLRPLLAKAFGPLADRIFSYQHQSLEDPESTRPRTIGSLPLNAFGPRRRPKAQGAAPPVDSALSWTEGATTLVLTQVESNQNNKSQITNMDSDAELNPSSDVGHVVGPNEELKQPPKVYARG</sequence>
<evidence type="ECO:0000256" key="2">
    <source>
        <dbReference type="ARBA" id="ARBA00022692"/>
    </source>
</evidence>
<evidence type="ECO:0000259" key="8">
    <source>
        <dbReference type="Pfam" id="PF20684"/>
    </source>
</evidence>
<evidence type="ECO:0000313" key="10">
    <source>
        <dbReference type="Proteomes" id="UP001303647"/>
    </source>
</evidence>
<protein>
    <recommendedName>
        <fullName evidence="8">Rhodopsin domain-containing protein</fullName>
    </recommendedName>
</protein>
<dbReference type="PANTHER" id="PTHR33048:SF47">
    <property type="entry name" value="INTEGRAL MEMBRANE PROTEIN-RELATED"/>
    <property type="match status" value="1"/>
</dbReference>
<dbReference type="InterPro" id="IPR052337">
    <property type="entry name" value="SAT4-like"/>
</dbReference>
<gene>
    <name evidence="9" type="ORF">C7999DRAFT_16104</name>
</gene>
<evidence type="ECO:0000256" key="5">
    <source>
        <dbReference type="ARBA" id="ARBA00038359"/>
    </source>
</evidence>
<evidence type="ECO:0000256" key="6">
    <source>
        <dbReference type="SAM" id="MobiDB-lite"/>
    </source>
</evidence>
<proteinExistence type="inferred from homology"/>
<feature type="transmembrane region" description="Helical" evidence="7">
    <location>
        <begin position="6"/>
        <end position="30"/>
    </location>
</feature>
<feature type="transmembrane region" description="Helical" evidence="7">
    <location>
        <begin position="162"/>
        <end position="185"/>
    </location>
</feature>
<feature type="region of interest" description="Disordered" evidence="6">
    <location>
        <begin position="332"/>
        <end position="376"/>
    </location>
</feature>
<accession>A0AAN7CP48</accession>
<feature type="compositionally biased region" description="Polar residues" evidence="6">
    <location>
        <begin position="332"/>
        <end position="345"/>
    </location>
</feature>
<dbReference type="Proteomes" id="UP001303647">
    <property type="component" value="Unassembled WGS sequence"/>
</dbReference>
<evidence type="ECO:0000256" key="7">
    <source>
        <dbReference type="SAM" id="Phobius"/>
    </source>
</evidence>
<keyword evidence="10" id="KW-1185">Reference proteome</keyword>
<dbReference type="Pfam" id="PF20684">
    <property type="entry name" value="Fung_rhodopsin"/>
    <property type="match status" value="1"/>
</dbReference>
<comment type="caution">
    <text evidence="9">The sequence shown here is derived from an EMBL/GenBank/DDBJ whole genome shotgun (WGS) entry which is preliminary data.</text>
</comment>
<evidence type="ECO:0000256" key="4">
    <source>
        <dbReference type="ARBA" id="ARBA00023136"/>
    </source>
</evidence>
<organism evidence="9 10">
    <name type="scientific">Corynascus novoguineensis</name>
    <dbReference type="NCBI Taxonomy" id="1126955"/>
    <lineage>
        <taxon>Eukaryota</taxon>
        <taxon>Fungi</taxon>
        <taxon>Dikarya</taxon>
        <taxon>Ascomycota</taxon>
        <taxon>Pezizomycotina</taxon>
        <taxon>Sordariomycetes</taxon>
        <taxon>Sordariomycetidae</taxon>
        <taxon>Sordariales</taxon>
        <taxon>Chaetomiaceae</taxon>
        <taxon>Corynascus</taxon>
    </lineage>
</organism>
<dbReference type="GO" id="GO:0016020">
    <property type="term" value="C:membrane"/>
    <property type="evidence" value="ECO:0007669"/>
    <property type="project" value="UniProtKB-SubCell"/>
</dbReference>
<dbReference type="AlphaFoldDB" id="A0AAN7CP48"/>
<comment type="subcellular location">
    <subcellularLocation>
        <location evidence="1">Membrane</location>
        <topology evidence="1">Multi-pass membrane protein</topology>
    </subcellularLocation>
</comment>
<comment type="similarity">
    <text evidence="5">Belongs to the SAT4 family.</text>
</comment>
<feature type="transmembrane region" description="Helical" evidence="7">
    <location>
        <begin position="42"/>
        <end position="61"/>
    </location>
</feature>
<evidence type="ECO:0000256" key="3">
    <source>
        <dbReference type="ARBA" id="ARBA00022989"/>
    </source>
</evidence>
<keyword evidence="2 7" id="KW-0812">Transmembrane</keyword>
<feature type="transmembrane region" description="Helical" evidence="7">
    <location>
        <begin position="197"/>
        <end position="219"/>
    </location>
</feature>
<evidence type="ECO:0000256" key="1">
    <source>
        <dbReference type="ARBA" id="ARBA00004141"/>
    </source>
</evidence>
<feature type="domain" description="Rhodopsin" evidence="8">
    <location>
        <begin position="26"/>
        <end position="261"/>
    </location>
</feature>
<name>A0AAN7CP48_9PEZI</name>